<gene>
    <name evidence="14" type="primary">pheT_64</name>
    <name evidence="14" type="ORF">SDC9_206180</name>
</gene>
<keyword evidence="8" id="KW-0067">ATP-binding</keyword>
<sequence length="97" mass="11165">MPKYPSTSRDIALLVKDDVIVKQIEDIIKANGEDLLESYKLFDVYKGSQIADGYKSIAYSIIYRSKDKTLTDEDVNKVHQNIIRELEEKLDAKLRSN</sequence>
<evidence type="ECO:0000256" key="4">
    <source>
        <dbReference type="ARBA" id="ARBA00022555"/>
    </source>
</evidence>
<dbReference type="Gene3D" id="3.30.70.380">
    <property type="entry name" value="Ferrodoxin-fold anticodon-binding domain"/>
    <property type="match status" value="1"/>
</dbReference>
<keyword evidence="11" id="KW-0648">Protein biosynthesis</keyword>
<dbReference type="EMBL" id="VSSQ01131203">
    <property type="protein sequence ID" value="MPN58475.1"/>
    <property type="molecule type" value="Genomic_DNA"/>
</dbReference>
<accession>A0A645J438</accession>
<evidence type="ECO:0000256" key="11">
    <source>
        <dbReference type="ARBA" id="ARBA00022917"/>
    </source>
</evidence>
<keyword evidence="3" id="KW-0963">Cytoplasm</keyword>
<keyword evidence="5 14" id="KW-0436">Ligase</keyword>
<dbReference type="InterPro" id="IPR005121">
    <property type="entry name" value="Fdx_antiC-bd"/>
</dbReference>
<dbReference type="GO" id="GO:0004826">
    <property type="term" value="F:phenylalanine-tRNA ligase activity"/>
    <property type="evidence" value="ECO:0007669"/>
    <property type="project" value="UniProtKB-EC"/>
</dbReference>
<organism evidence="14">
    <name type="scientific">bioreactor metagenome</name>
    <dbReference type="NCBI Taxonomy" id="1076179"/>
    <lineage>
        <taxon>unclassified sequences</taxon>
        <taxon>metagenomes</taxon>
        <taxon>ecological metagenomes</taxon>
    </lineage>
</organism>
<evidence type="ECO:0000256" key="5">
    <source>
        <dbReference type="ARBA" id="ARBA00022598"/>
    </source>
</evidence>
<evidence type="ECO:0000256" key="2">
    <source>
        <dbReference type="ARBA" id="ARBA00004496"/>
    </source>
</evidence>
<dbReference type="Pfam" id="PF03147">
    <property type="entry name" value="FDX-ACB"/>
    <property type="match status" value="1"/>
</dbReference>
<dbReference type="PROSITE" id="PS51447">
    <property type="entry name" value="FDX_ACB"/>
    <property type="match status" value="1"/>
</dbReference>
<dbReference type="GO" id="GO:0006412">
    <property type="term" value="P:translation"/>
    <property type="evidence" value="ECO:0007669"/>
    <property type="project" value="UniProtKB-KW"/>
</dbReference>
<evidence type="ECO:0000256" key="6">
    <source>
        <dbReference type="ARBA" id="ARBA00022723"/>
    </source>
</evidence>
<dbReference type="GO" id="GO:0005524">
    <property type="term" value="F:ATP binding"/>
    <property type="evidence" value="ECO:0007669"/>
    <property type="project" value="UniProtKB-KW"/>
</dbReference>
<dbReference type="SUPFAM" id="SSF54991">
    <property type="entry name" value="Anticodon-binding domain of PheRS"/>
    <property type="match status" value="1"/>
</dbReference>
<dbReference type="GO" id="GO:0000049">
    <property type="term" value="F:tRNA binding"/>
    <property type="evidence" value="ECO:0007669"/>
    <property type="project" value="UniProtKB-KW"/>
</dbReference>
<evidence type="ECO:0000256" key="10">
    <source>
        <dbReference type="ARBA" id="ARBA00022884"/>
    </source>
</evidence>
<dbReference type="InterPro" id="IPR036690">
    <property type="entry name" value="Fdx_antiC-bd_sf"/>
</dbReference>
<dbReference type="AlphaFoldDB" id="A0A645J438"/>
<evidence type="ECO:0000256" key="3">
    <source>
        <dbReference type="ARBA" id="ARBA00022490"/>
    </source>
</evidence>
<evidence type="ECO:0000256" key="9">
    <source>
        <dbReference type="ARBA" id="ARBA00022842"/>
    </source>
</evidence>
<dbReference type="EC" id="6.1.1.20" evidence="14"/>
<comment type="caution">
    <text evidence="14">The sequence shown here is derived from an EMBL/GenBank/DDBJ whole genome shotgun (WGS) entry which is preliminary data.</text>
</comment>
<feature type="domain" description="FDX-ACB" evidence="13">
    <location>
        <begin position="2"/>
        <end position="95"/>
    </location>
</feature>
<proteinExistence type="predicted"/>
<keyword evidence="12" id="KW-0030">Aminoacyl-tRNA synthetase</keyword>
<name>A0A645J438_9ZZZZ</name>
<evidence type="ECO:0000256" key="7">
    <source>
        <dbReference type="ARBA" id="ARBA00022741"/>
    </source>
</evidence>
<keyword evidence="7" id="KW-0547">Nucleotide-binding</keyword>
<keyword evidence="6" id="KW-0479">Metal-binding</keyword>
<comment type="subcellular location">
    <subcellularLocation>
        <location evidence="2">Cytoplasm</location>
    </subcellularLocation>
</comment>
<evidence type="ECO:0000256" key="1">
    <source>
        <dbReference type="ARBA" id="ARBA00001946"/>
    </source>
</evidence>
<reference evidence="14" key="1">
    <citation type="submission" date="2019-08" db="EMBL/GenBank/DDBJ databases">
        <authorList>
            <person name="Kucharzyk K."/>
            <person name="Murdoch R.W."/>
            <person name="Higgins S."/>
            <person name="Loffler F."/>
        </authorList>
    </citation>
    <scope>NUCLEOTIDE SEQUENCE</scope>
</reference>
<dbReference type="FunFam" id="3.30.70.380:FF:000001">
    <property type="entry name" value="Phenylalanine--tRNA ligase beta subunit"/>
    <property type="match status" value="1"/>
</dbReference>
<keyword evidence="4" id="KW-0820">tRNA-binding</keyword>
<protein>
    <submittedName>
        <fullName evidence="14">Phenylalanine--tRNA ligase beta subunit</fullName>
        <ecNumber evidence="14">6.1.1.20</ecNumber>
    </submittedName>
</protein>
<evidence type="ECO:0000259" key="13">
    <source>
        <dbReference type="PROSITE" id="PS51447"/>
    </source>
</evidence>
<keyword evidence="10" id="KW-0694">RNA-binding</keyword>
<keyword evidence="9" id="KW-0460">Magnesium</keyword>
<evidence type="ECO:0000313" key="14">
    <source>
        <dbReference type="EMBL" id="MPN58475.1"/>
    </source>
</evidence>
<comment type="cofactor">
    <cofactor evidence="1">
        <name>Mg(2+)</name>
        <dbReference type="ChEBI" id="CHEBI:18420"/>
    </cofactor>
</comment>
<evidence type="ECO:0000256" key="12">
    <source>
        <dbReference type="ARBA" id="ARBA00023146"/>
    </source>
</evidence>
<dbReference type="GO" id="GO:0046872">
    <property type="term" value="F:metal ion binding"/>
    <property type="evidence" value="ECO:0007669"/>
    <property type="project" value="UniProtKB-KW"/>
</dbReference>
<dbReference type="SMART" id="SM00896">
    <property type="entry name" value="FDX-ACB"/>
    <property type="match status" value="1"/>
</dbReference>
<dbReference type="GO" id="GO:0005737">
    <property type="term" value="C:cytoplasm"/>
    <property type="evidence" value="ECO:0007669"/>
    <property type="project" value="UniProtKB-SubCell"/>
</dbReference>
<evidence type="ECO:0000256" key="8">
    <source>
        <dbReference type="ARBA" id="ARBA00022840"/>
    </source>
</evidence>